<protein>
    <submittedName>
        <fullName evidence="1">Uncharacterized protein</fullName>
    </submittedName>
</protein>
<evidence type="ECO:0000313" key="2">
    <source>
        <dbReference type="Proteomes" id="UP000327044"/>
    </source>
</evidence>
<gene>
    <name evidence="1" type="ORF">PPYR_15371</name>
</gene>
<dbReference type="Proteomes" id="UP000327044">
    <property type="component" value="Unassembled WGS sequence"/>
</dbReference>
<reference evidence="1 2" key="1">
    <citation type="journal article" date="2018" name="Elife">
        <title>Firefly genomes illuminate parallel origins of bioluminescence in beetles.</title>
        <authorList>
            <person name="Fallon T.R."/>
            <person name="Lower S.E."/>
            <person name="Chang C.H."/>
            <person name="Bessho-Uehara M."/>
            <person name="Martin G.J."/>
            <person name="Bewick A.J."/>
            <person name="Behringer M."/>
            <person name="Debat H.J."/>
            <person name="Wong I."/>
            <person name="Day J.C."/>
            <person name="Suvorov A."/>
            <person name="Silva C.J."/>
            <person name="Stanger-Hall K.F."/>
            <person name="Hall D.W."/>
            <person name="Schmitz R.J."/>
            <person name="Nelson D.R."/>
            <person name="Lewis S.M."/>
            <person name="Shigenobu S."/>
            <person name="Bybee S.M."/>
            <person name="Larracuente A.M."/>
            <person name="Oba Y."/>
            <person name="Weng J.K."/>
        </authorList>
    </citation>
    <scope>NUCLEOTIDE SEQUENCE [LARGE SCALE GENOMIC DNA]</scope>
    <source>
        <strain evidence="1">1611_PpyrPB1</strain>
        <tissue evidence="1">Whole body</tissue>
    </source>
</reference>
<accession>A0A5N3ZYZ8</accession>
<dbReference type="EMBL" id="VVIM01001552">
    <property type="protein sequence ID" value="KAB0790291.1"/>
    <property type="molecule type" value="Genomic_DNA"/>
</dbReference>
<keyword evidence="2" id="KW-1185">Reference proteome</keyword>
<name>A0A5N3ZYZ8_PHOPY</name>
<dbReference type="AlphaFoldDB" id="A0A5N3ZYZ8"/>
<sequence length="87" mass="10383">LQVTLRFLATGESFRSLMYSSRIHEIREWEIVAKEFEELWQFPQCLVNRANRSANFARDVRKEYSEYFNSPCGIVEWQEAAIKNCNM</sequence>
<evidence type="ECO:0000313" key="1">
    <source>
        <dbReference type="EMBL" id="KAB0790291.1"/>
    </source>
</evidence>
<feature type="non-terminal residue" evidence="1">
    <location>
        <position position="1"/>
    </location>
</feature>
<organism evidence="1 2">
    <name type="scientific">Photinus pyralis</name>
    <name type="common">Common eastern firefly</name>
    <name type="synonym">Lampyris pyralis</name>
    <dbReference type="NCBI Taxonomy" id="7054"/>
    <lineage>
        <taxon>Eukaryota</taxon>
        <taxon>Metazoa</taxon>
        <taxon>Ecdysozoa</taxon>
        <taxon>Arthropoda</taxon>
        <taxon>Hexapoda</taxon>
        <taxon>Insecta</taxon>
        <taxon>Pterygota</taxon>
        <taxon>Neoptera</taxon>
        <taxon>Endopterygota</taxon>
        <taxon>Coleoptera</taxon>
        <taxon>Polyphaga</taxon>
        <taxon>Elateriformia</taxon>
        <taxon>Elateroidea</taxon>
        <taxon>Lampyridae</taxon>
        <taxon>Lampyrinae</taxon>
        <taxon>Photinus</taxon>
    </lineage>
</organism>
<comment type="caution">
    <text evidence="1">The sequence shown here is derived from an EMBL/GenBank/DDBJ whole genome shotgun (WGS) entry which is preliminary data.</text>
</comment>
<proteinExistence type="predicted"/>
<dbReference type="InParanoid" id="A0A5N3ZYZ8"/>